<dbReference type="InterPro" id="IPR011051">
    <property type="entry name" value="RmlC_Cupin_sf"/>
</dbReference>
<evidence type="ECO:0000256" key="2">
    <source>
        <dbReference type="ARBA" id="ARBA00022833"/>
    </source>
</evidence>
<dbReference type="EMBL" id="LTBA01000004">
    <property type="protein sequence ID" value="KYH35375.1"/>
    <property type="molecule type" value="Genomic_DNA"/>
</dbReference>
<feature type="binding site" evidence="5">
    <location>
        <position position="90"/>
    </location>
    <ligand>
        <name>Zn(2+)</name>
        <dbReference type="ChEBI" id="CHEBI:29105"/>
    </ligand>
</feature>
<proteinExistence type="predicted"/>
<dbReference type="PATRIC" id="fig|1121338.3.peg.796"/>
<evidence type="ECO:0000256" key="3">
    <source>
        <dbReference type="ARBA" id="ARBA00029741"/>
    </source>
</evidence>
<evidence type="ECO:0000256" key="4">
    <source>
        <dbReference type="ARBA" id="ARBA00030762"/>
    </source>
</evidence>
<feature type="binding site" evidence="5">
    <location>
        <position position="73"/>
    </location>
    <ligand>
        <name>Zn(2+)</name>
        <dbReference type="ChEBI" id="CHEBI:29105"/>
    </ligand>
</feature>
<reference evidence="9 10" key="1">
    <citation type="submission" date="2016-02" db="EMBL/GenBank/DDBJ databases">
        <title>Genome sequence of Clostridium tepidiprofundi DSM 19306.</title>
        <authorList>
            <person name="Poehlein A."/>
            <person name="Daniel R."/>
        </authorList>
    </citation>
    <scope>NUCLEOTIDE SEQUENCE [LARGE SCALE GENOMIC DNA]</scope>
    <source>
        <strain evidence="9 10">DSM 19306</strain>
    </source>
</reference>
<sequence length="276" mass="31627">MKEKYILKLKPFLSEKIWGWEKWMLSSHKYGNAVVDNGIYKGKKLSEVLENGDDFPILIKIINAEKTLSVQVHPDDEYAMKNENSKGKTECWYVLEADEGATLVSGIKKGLDKESLSKIINDNKIEECLEFIDIKKGDFIYIPSGTVHAIGGGIKVIEVQQNSNITYRLYDWGRDREVHIEKSIDVIDYEGKNKGGKIENFSKLETPYFTVEKLDINDKYRCKVTEEFHSYTVIEGEGTIKTDSQLLKLNKEETIYIPKGIEYDIEGKLKLIKAVV</sequence>
<organism evidence="9 10">
    <name type="scientific">Clostridium tepidiprofundi DSM 19306</name>
    <dbReference type="NCBI Taxonomy" id="1121338"/>
    <lineage>
        <taxon>Bacteria</taxon>
        <taxon>Bacillati</taxon>
        <taxon>Bacillota</taxon>
        <taxon>Clostridia</taxon>
        <taxon>Eubacteriales</taxon>
        <taxon>Clostridiaceae</taxon>
        <taxon>Clostridium</taxon>
    </lineage>
</organism>
<dbReference type="InterPro" id="IPR014710">
    <property type="entry name" value="RmlC-like_jellyroll"/>
</dbReference>
<dbReference type="STRING" id="1121338.CLTEP_07790"/>
<dbReference type="AlphaFoldDB" id="A0A151B615"/>
<comment type="caution">
    <text evidence="9">The sequence shown here is derived from an EMBL/GenBank/DDBJ whole genome shotgun (WGS) entry which is preliminary data.</text>
</comment>
<dbReference type="GO" id="GO:0005975">
    <property type="term" value="P:carbohydrate metabolic process"/>
    <property type="evidence" value="ECO:0007669"/>
    <property type="project" value="InterPro"/>
</dbReference>
<evidence type="ECO:0000256" key="6">
    <source>
        <dbReference type="PIRSR" id="PIRSR036894-2"/>
    </source>
</evidence>
<dbReference type="InterPro" id="IPR046457">
    <property type="entry name" value="PMI_typeI_cat"/>
</dbReference>
<evidence type="ECO:0000256" key="5">
    <source>
        <dbReference type="PIRSR" id="PIRSR036894-1"/>
    </source>
</evidence>
<dbReference type="Proteomes" id="UP000075531">
    <property type="component" value="Unassembled WGS sequence"/>
</dbReference>
<dbReference type="Pfam" id="PF20511">
    <property type="entry name" value="PMI_typeI_cat"/>
    <property type="match status" value="1"/>
</dbReference>
<feature type="domain" description="Mannose-6-phosphate isomerase cupin" evidence="8">
    <location>
        <begin position="201"/>
        <end position="274"/>
    </location>
</feature>
<comment type="cofactor">
    <cofactor evidence="5">
        <name>Zn(2+)</name>
        <dbReference type="ChEBI" id="CHEBI:29105"/>
    </cofactor>
    <text evidence="5">Binds 1 zinc ion per subunit.</text>
</comment>
<dbReference type="GO" id="GO:0004476">
    <property type="term" value="F:mannose-6-phosphate isomerase activity"/>
    <property type="evidence" value="ECO:0007669"/>
    <property type="project" value="InterPro"/>
</dbReference>
<protein>
    <recommendedName>
        <fullName evidence="3">Phosphohexomutase</fullName>
    </recommendedName>
    <alternativeName>
        <fullName evidence="4">Phosphomannose isomerase</fullName>
    </alternativeName>
</protein>
<feature type="domain" description="Phosphomannose isomerase type I catalytic" evidence="7">
    <location>
        <begin position="21"/>
        <end position="82"/>
    </location>
</feature>
<dbReference type="PANTHER" id="PTHR42742:SF3">
    <property type="entry name" value="FRUCTOKINASE"/>
    <property type="match status" value="1"/>
</dbReference>
<evidence type="ECO:0000259" key="7">
    <source>
        <dbReference type="Pfam" id="PF20511"/>
    </source>
</evidence>
<name>A0A151B615_9CLOT</name>
<dbReference type="InterPro" id="IPR014628">
    <property type="entry name" value="Man6P_isomerase_Firm_short"/>
</dbReference>
<accession>A0A151B615</accession>
<keyword evidence="9" id="KW-0413">Isomerase</keyword>
<dbReference type="InterPro" id="IPR051804">
    <property type="entry name" value="Carb_Metab_Reg_Kinase/Isom"/>
</dbReference>
<evidence type="ECO:0000259" key="8">
    <source>
        <dbReference type="Pfam" id="PF21621"/>
    </source>
</evidence>
<evidence type="ECO:0000256" key="1">
    <source>
        <dbReference type="ARBA" id="ARBA00022723"/>
    </source>
</evidence>
<evidence type="ECO:0000313" key="9">
    <source>
        <dbReference type="EMBL" id="KYH35375.1"/>
    </source>
</evidence>
<dbReference type="PANTHER" id="PTHR42742">
    <property type="entry name" value="TRANSCRIPTIONAL REPRESSOR MPRA"/>
    <property type="match status" value="1"/>
</dbReference>
<keyword evidence="1 5" id="KW-0479">Metal-binding</keyword>
<feature type="active site" evidence="6">
    <location>
        <position position="168"/>
    </location>
</feature>
<dbReference type="Gene3D" id="2.60.120.10">
    <property type="entry name" value="Jelly Rolls"/>
    <property type="match status" value="2"/>
</dbReference>
<gene>
    <name evidence="9" type="primary">manA</name>
    <name evidence="9" type="ORF">CLTEP_07790</name>
</gene>
<evidence type="ECO:0000313" key="10">
    <source>
        <dbReference type="Proteomes" id="UP000075531"/>
    </source>
</evidence>
<dbReference type="CDD" id="cd07010">
    <property type="entry name" value="cupin_PMI_type_I_N_bac"/>
    <property type="match status" value="1"/>
</dbReference>
<dbReference type="RefSeq" id="WP_066822886.1">
    <property type="nucleotide sequence ID" value="NZ_LTBA01000004.1"/>
</dbReference>
<feature type="binding site" evidence="5">
    <location>
        <position position="148"/>
    </location>
    <ligand>
        <name>Zn(2+)</name>
        <dbReference type="ChEBI" id="CHEBI:29105"/>
    </ligand>
</feature>
<dbReference type="Pfam" id="PF21621">
    <property type="entry name" value="MPI_cupin_dom"/>
    <property type="match status" value="1"/>
</dbReference>
<keyword evidence="10" id="KW-1185">Reference proteome</keyword>
<dbReference type="SUPFAM" id="SSF51182">
    <property type="entry name" value="RmlC-like cupins"/>
    <property type="match status" value="1"/>
</dbReference>
<dbReference type="PIRSF" id="PIRSF036894">
    <property type="entry name" value="PMI_Firm_short"/>
    <property type="match status" value="1"/>
</dbReference>
<keyword evidence="2 5" id="KW-0862">Zinc</keyword>
<dbReference type="InterPro" id="IPR049071">
    <property type="entry name" value="MPI_cupin_dom"/>
</dbReference>
<dbReference type="GO" id="GO:0008270">
    <property type="term" value="F:zinc ion binding"/>
    <property type="evidence" value="ECO:0007669"/>
    <property type="project" value="InterPro"/>
</dbReference>
<dbReference type="OrthoDB" id="9808275at2"/>